<accession>A0A8K0E725</accession>
<protein>
    <submittedName>
        <fullName evidence="9">MFSD6 protein</fullName>
    </submittedName>
</protein>
<dbReference type="InterPro" id="IPR036259">
    <property type="entry name" value="MFS_trans_sf"/>
</dbReference>
<feature type="region of interest" description="Disordered" evidence="6">
    <location>
        <begin position="677"/>
        <end position="697"/>
    </location>
</feature>
<evidence type="ECO:0000259" key="8">
    <source>
        <dbReference type="Pfam" id="PF12832"/>
    </source>
</evidence>
<evidence type="ECO:0000256" key="5">
    <source>
        <dbReference type="ARBA" id="ARBA00023136"/>
    </source>
</evidence>
<comment type="subcellular location">
    <subcellularLocation>
        <location evidence="1">Membrane</location>
        <topology evidence="1">Multi-pass membrane protein</topology>
    </subcellularLocation>
</comment>
<feature type="transmembrane region" description="Helical" evidence="7">
    <location>
        <begin position="606"/>
        <end position="628"/>
    </location>
</feature>
<feature type="transmembrane region" description="Helical" evidence="7">
    <location>
        <begin position="634"/>
        <end position="654"/>
    </location>
</feature>
<organism evidence="9 10">
    <name type="scientific">Branchiostoma lanceolatum</name>
    <name type="common">Common lancelet</name>
    <name type="synonym">Amphioxus lanceolatum</name>
    <dbReference type="NCBI Taxonomy" id="7740"/>
    <lineage>
        <taxon>Eukaryota</taxon>
        <taxon>Metazoa</taxon>
        <taxon>Chordata</taxon>
        <taxon>Cephalochordata</taxon>
        <taxon>Leptocardii</taxon>
        <taxon>Amphioxiformes</taxon>
        <taxon>Branchiostomatidae</taxon>
        <taxon>Branchiostoma</taxon>
    </lineage>
</organism>
<dbReference type="Pfam" id="PF12832">
    <property type="entry name" value="MFS_1_like"/>
    <property type="match status" value="1"/>
</dbReference>
<name>A0A8K0E725_BRALA</name>
<feature type="compositionally biased region" description="Basic and acidic residues" evidence="6">
    <location>
        <begin position="318"/>
        <end position="329"/>
    </location>
</feature>
<evidence type="ECO:0000256" key="1">
    <source>
        <dbReference type="ARBA" id="ARBA00004141"/>
    </source>
</evidence>
<evidence type="ECO:0000313" key="10">
    <source>
        <dbReference type="Proteomes" id="UP000838412"/>
    </source>
</evidence>
<evidence type="ECO:0000256" key="6">
    <source>
        <dbReference type="SAM" id="MobiDB-lite"/>
    </source>
</evidence>
<dbReference type="InterPro" id="IPR051717">
    <property type="entry name" value="MFS_MFSD6"/>
</dbReference>
<dbReference type="EMBL" id="OV696697">
    <property type="protein sequence ID" value="CAH1242249.1"/>
    <property type="molecule type" value="Genomic_DNA"/>
</dbReference>
<dbReference type="GO" id="GO:0005886">
    <property type="term" value="C:plasma membrane"/>
    <property type="evidence" value="ECO:0007669"/>
    <property type="project" value="TreeGrafter"/>
</dbReference>
<dbReference type="OrthoDB" id="5989317at2759"/>
<dbReference type="AlphaFoldDB" id="A0A8K0E725"/>
<dbReference type="SUPFAM" id="SSF103473">
    <property type="entry name" value="MFS general substrate transporter"/>
    <property type="match status" value="1"/>
</dbReference>
<feature type="region of interest" description="Disordered" evidence="6">
    <location>
        <begin position="210"/>
        <end position="329"/>
    </location>
</feature>
<sequence>MTTSYKKRPDFFLRRNASFDDVDDASSIMTETTVDTVDDSGPVGKLKQCCTIDKSLLIVKLFYSFFYGAVAAFIPYLSIFYKQMGMTPLQIGMISGFRPFVSIFAGPLWGIVADRFQIRKVILIVSLMAWIVMGLVIGLLPPATPAPCPLDAKQYVGTKLWPKTLEPAKSEATHKTRYPFYATMDSTGLDGPPLSFFVLDLFPRPPPFKSGAKLLRAEPPSRDKRATSNVTAAAPTTPAVTKNIPTPLLTTQKNVTPAQSTEQKKSPKNSTKKPPTNPKTKPPSKKPTSKPKPKPTPKKLTTKPTTNKATTPQKTTKKKETLKPTPDEMITKTLARMLDPSDHSWMFEAASQRTLFLTYLIITLLAEIFWSAAFAMADVATLRILGTGRISEYGEQRWAGSLGHGVWSLSIGYILFYSRKNVTKCGIVLTITDYRLMFFTFAGLIGAALVIAIFLPFLEGSEHSSPHAMRAALNLFCSAHYGSILLTTVFFGMCYGIIWGYIYWHLENIGAGQNVMGVSTVVTATTQVIVFLFANRLFRVISHIAMLHLTLVIFSLCLISYTMLPNPWWVVGVEVFHGFAYAATWCTLVTYTGQAVPPAAISTVQGLLHTAYMGVGMGSAKLLGGVVIKSYGLVFTYKSFACACLIILAIFLLAQTCSYKPVLVVDEYTGQIQSHMSTSFPHDSPKPAKSYLLRHPDDPRYDTVTTTAWDK</sequence>
<feature type="compositionally biased region" description="Basic and acidic residues" evidence="6">
    <location>
        <begin position="215"/>
        <end position="226"/>
    </location>
</feature>
<feature type="transmembrane region" description="Helical" evidence="7">
    <location>
        <begin position="515"/>
        <end position="534"/>
    </location>
</feature>
<proteinExistence type="inferred from homology"/>
<feature type="transmembrane region" description="Helical" evidence="7">
    <location>
        <begin position="87"/>
        <end position="109"/>
    </location>
</feature>
<feature type="compositionally biased region" description="Low complexity" evidence="6">
    <location>
        <begin position="230"/>
        <end position="241"/>
    </location>
</feature>
<feature type="transmembrane region" description="Helical" evidence="7">
    <location>
        <begin position="546"/>
        <end position="564"/>
    </location>
</feature>
<dbReference type="Proteomes" id="UP000838412">
    <property type="component" value="Chromosome 12"/>
</dbReference>
<feature type="transmembrane region" description="Helical" evidence="7">
    <location>
        <begin position="356"/>
        <end position="377"/>
    </location>
</feature>
<keyword evidence="10" id="KW-1185">Reference proteome</keyword>
<dbReference type="PANTHER" id="PTHR16172:SF2">
    <property type="entry name" value="MAJOR FACILITATOR SUPERFAMILY DOMAIN-CONTAINING PROTEIN 6"/>
    <property type="match status" value="1"/>
</dbReference>
<dbReference type="PANTHER" id="PTHR16172">
    <property type="entry name" value="MAJOR FACILITATOR SUPERFAMILY DOMAIN-CONTAINING PROTEIN 6-LIKE"/>
    <property type="match status" value="1"/>
</dbReference>
<evidence type="ECO:0000313" key="9">
    <source>
        <dbReference type="EMBL" id="CAH1242249.1"/>
    </source>
</evidence>
<feature type="transmembrane region" description="Helical" evidence="7">
    <location>
        <begin position="436"/>
        <end position="458"/>
    </location>
</feature>
<evidence type="ECO:0000256" key="3">
    <source>
        <dbReference type="ARBA" id="ARBA00022692"/>
    </source>
</evidence>
<feature type="transmembrane region" description="Helical" evidence="7">
    <location>
        <begin position="61"/>
        <end position="81"/>
    </location>
</feature>
<feature type="domain" description="Major facilitator superfamily associated" evidence="8">
    <location>
        <begin position="57"/>
        <end position="638"/>
    </location>
</feature>
<evidence type="ECO:0000256" key="7">
    <source>
        <dbReference type="SAM" id="Phobius"/>
    </source>
</evidence>
<reference evidence="9" key="1">
    <citation type="submission" date="2022-01" db="EMBL/GenBank/DDBJ databases">
        <authorList>
            <person name="Braso-Vives M."/>
        </authorList>
    </citation>
    <scope>NUCLEOTIDE SEQUENCE</scope>
</reference>
<feature type="transmembrane region" description="Helical" evidence="7">
    <location>
        <begin position="479"/>
        <end position="503"/>
    </location>
</feature>
<keyword evidence="5 7" id="KW-0472">Membrane</keyword>
<feature type="compositionally biased region" description="Basic residues" evidence="6">
    <location>
        <begin position="282"/>
        <end position="301"/>
    </location>
</feature>
<feature type="transmembrane region" description="Helical" evidence="7">
    <location>
        <begin position="576"/>
        <end position="594"/>
    </location>
</feature>
<keyword evidence="4 7" id="KW-1133">Transmembrane helix</keyword>
<keyword evidence="3 7" id="KW-0812">Transmembrane</keyword>
<feature type="transmembrane region" description="Helical" evidence="7">
    <location>
        <begin position="121"/>
        <end position="140"/>
    </location>
</feature>
<feature type="compositionally biased region" description="Low complexity" evidence="6">
    <location>
        <begin position="302"/>
        <end position="314"/>
    </location>
</feature>
<dbReference type="Gene3D" id="1.20.1250.20">
    <property type="entry name" value="MFS general substrate transporter like domains"/>
    <property type="match status" value="2"/>
</dbReference>
<evidence type="ECO:0000256" key="2">
    <source>
        <dbReference type="ARBA" id="ARBA00005241"/>
    </source>
</evidence>
<gene>
    <name evidence="9" type="primary">MFSD6</name>
    <name evidence="9" type="ORF">BLAG_LOCUS5558</name>
</gene>
<dbReference type="InterPro" id="IPR024989">
    <property type="entry name" value="MFS_assoc_dom"/>
</dbReference>
<evidence type="ECO:0000256" key="4">
    <source>
        <dbReference type="ARBA" id="ARBA00022989"/>
    </source>
</evidence>
<feature type="transmembrane region" description="Helical" evidence="7">
    <location>
        <begin position="398"/>
        <end position="416"/>
    </location>
</feature>
<feature type="compositionally biased region" description="Polar residues" evidence="6">
    <location>
        <begin position="248"/>
        <end position="261"/>
    </location>
</feature>
<comment type="similarity">
    <text evidence="2">Belongs to the major facilitator superfamily. MFSD6 family.</text>
</comment>